<sequence length="163" mass="18384">MEFVIKNIVESSVEDVANPTASELSIAIESIYECKTMDKNIVKSVINDLLKNILNDEVDLKNELLMYTGYCDVCDSEVELFKIDIEDYDNTLDYANAICQASKCKQPLTLSVPWDRKVILSRSQLTKGALPPGTLGLKGLTYKDILCRICARPLYCIDPFEIY</sequence>
<evidence type="ECO:0000313" key="2">
    <source>
        <dbReference type="Proteomes" id="UP000097612"/>
    </source>
</evidence>
<organism evidence="1 2">
    <name type="scientific">Invertebrate iridovirus 25</name>
    <dbReference type="NCBI Taxonomy" id="1301280"/>
    <lineage>
        <taxon>Viruses</taxon>
        <taxon>Varidnaviria</taxon>
        <taxon>Bamfordvirae</taxon>
        <taxon>Nucleocytoviricota</taxon>
        <taxon>Megaviricetes</taxon>
        <taxon>Pimascovirales</taxon>
        <taxon>Pimascovirales incertae sedis</taxon>
        <taxon>Iridoviridae</taxon>
        <taxon>Betairidovirinae</taxon>
        <taxon>Chloriridovirus</taxon>
        <taxon>Chloriridovirus simulium2</taxon>
    </lineage>
</organism>
<protein>
    <submittedName>
        <fullName evidence="1">Uncharacterized protein</fullName>
    </submittedName>
</protein>
<accession>W8W1G3</accession>
<dbReference type="OrthoDB" id="26763at10239"/>
<evidence type="ECO:0000313" key="1">
    <source>
        <dbReference type="EMBL" id="CCV02022.1"/>
    </source>
</evidence>
<dbReference type="KEGG" id="vg:18501376"/>
<proteinExistence type="predicted"/>
<dbReference type="GeneID" id="18501376"/>
<dbReference type="Proteomes" id="UP000097612">
    <property type="component" value="Segment"/>
</dbReference>
<keyword evidence="2" id="KW-1185">Reference proteome</keyword>
<gene>
    <name evidence="1" type="primary">004R</name>
    <name evidence="1" type="ORF">IIV25_004R</name>
</gene>
<dbReference type="EMBL" id="HF920635">
    <property type="protein sequence ID" value="CCV02022.1"/>
    <property type="molecule type" value="Genomic_DNA"/>
</dbReference>
<reference evidence="1 2" key="1">
    <citation type="journal article" date="2013" name="Arch. Virol.">
        <title>Complete genome sequence of invertebrate iridovirus IIV-25 isolated from a blackfly larva.</title>
        <authorList>
            <person name="Piegu B."/>
            <person name="Guizard S."/>
            <person name="Spears T."/>
            <person name="Cruaud C."/>
            <person name="Couloux A."/>
            <person name="Bideshi D.K."/>
            <person name="Federici B.A."/>
            <person name="Bigot Y."/>
        </authorList>
    </citation>
    <scope>NUCLEOTIDE SEQUENCE [LARGE SCALE GENOMIC DNA]</scope>
</reference>
<dbReference type="RefSeq" id="YP_009010537.1">
    <property type="nucleotide sequence ID" value="NC_023613.1"/>
</dbReference>
<name>W8W1G3_9VIRU</name>